<dbReference type="InterPro" id="IPR003399">
    <property type="entry name" value="Mce/MlaD"/>
</dbReference>
<reference evidence="3 4" key="1">
    <citation type="submission" date="2023-08" db="EMBL/GenBank/DDBJ databases">
        <title>Rhodoferax potami sp. nov. and Rhodoferax mekongensis sp. nov., isolated from the Mekong River in Thailand.</title>
        <authorList>
            <person name="Kitikhun S."/>
            <person name="Charoenyingcharoen P."/>
            <person name="Siriarchawattana P."/>
            <person name="Likhitrattanapisal S."/>
            <person name="Nilsakha T."/>
            <person name="Chanpet A."/>
            <person name="Rattanawaree P."/>
            <person name="Ingsriswang S."/>
        </authorList>
    </citation>
    <scope>NUCLEOTIDE SEQUENCE [LARGE SCALE GENOMIC DNA]</scope>
    <source>
        <strain evidence="3 4">TBRC 17307</strain>
    </source>
</reference>
<dbReference type="Pfam" id="PF02470">
    <property type="entry name" value="MlaD"/>
    <property type="match status" value="1"/>
</dbReference>
<dbReference type="RefSeq" id="WP_313867944.1">
    <property type="nucleotide sequence ID" value="NZ_CP132507.1"/>
</dbReference>
<accession>A0ABZ0AZZ1</accession>
<protein>
    <submittedName>
        <fullName evidence="3">MlaD family protein</fullName>
    </submittedName>
</protein>
<sequence length="335" mass="35413">MENKSHAFAAGAFVLVLLALMTALAVWLTRDTTEQRVFEISSPEGVTGLQPQAAVRYKGVLVGRVIEIALDPVQRGNVLLRIAVNETAPITQSTFAALGFQGVTGLAFIQLDDKEEGSAALVAQGDAVPRIPMRPSMVSRLSEQGGNLLTQLEQASIRMNSLLATDNQKQLMGAIGNLSQAAANISALTQRAGAVLGAEGAPDAVNLPRMVQQADVTLKSMQSTAERLSTSAEAVRNSADEFRRTNRRLNEPGGTLDKIAQSTEALATTSRQVQSQLLPRLNRTVEDTGRTVRQVGRAAETLGDNPQSVLWGRSSTAPGPGERGFVAPPAAATAP</sequence>
<evidence type="ECO:0000256" key="1">
    <source>
        <dbReference type="SAM" id="MobiDB-lite"/>
    </source>
</evidence>
<gene>
    <name evidence="3" type="ORF">RAN89_01680</name>
</gene>
<dbReference type="Proteomes" id="UP001302257">
    <property type="component" value="Chromosome"/>
</dbReference>
<feature type="region of interest" description="Disordered" evidence="1">
    <location>
        <begin position="303"/>
        <end position="335"/>
    </location>
</feature>
<organism evidence="3 4">
    <name type="scientific">Rhodoferax mekongensis</name>
    <dbReference type="NCBI Taxonomy" id="3068341"/>
    <lineage>
        <taxon>Bacteria</taxon>
        <taxon>Pseudomonadati</taxon>
        <taxon>Pseudomonadota</taxon>
        <taxon>Betaproteobacteria</taxon>
        <taxon>Burkholderiales</taxon>
        <taxon>Comamonadaceae</taxon>
        <taxon>Rhodoferax</taxon>
    </lineage>
</organism>
<keyword evidence="4" id="KW-1185">Reference proteome</keyword>
<dbReference type="PANTHER" id="PTHR36698">
    <property type="entry name" value="BLL5892 PROTEIN"/>
    <property type="match status" value="1"/>
</dbReference>
<feature type="compositionally biased region" description="Polar residues" evidence="1">
    <location>
        <begin position="304"/>
        <end position="317"/>
    </location>
</feature>
<name>A0ABZ0AZZ1_9BURK</name>
<feature type="domain" description="Mce/MlaD" evidence="2">
    <location>
        <begin position="46"/>
        <end position="113"/>
    </location>
</feature>
<dbReference type="EMBL" id="CP132507">
    <property type="protein sequence ID" value="WNO05156.1"/>
    <property type="molecule type" value="Genomic_DNA"/>
</dbReference>
<dbReference type="PANTHER" id="PTHR36698:SF2">
    <property type="entry name" value="MCE_MLAD DOMAIN-CONTAINING PROTEIN"/>
    <property type="match status" value="1"/>
</dbReference>
<evidence type="ECO:0000313" key="4">
    <source>
        <dbReference type="Proteomes" id="UP001302257"/>
    </source>
</evidence>
<proteinExistence type="predicted"/>
<evidence type="ECO:0000313" key="3">
    <source>
        <dbReference type="EMBL" id="WNO05156.1"/>
    </source>
</evidence>
<evidence type="ECO:0000259" key="2">
    <source>
        <dbReference type="Pfam" id="PF02470"/>
    </source>
</evidence>